<protein>
    <submittedName>
        <fullName evidence="2">Uncharacterized protein</fullName>
    </submittedName>
</protein>
<sequence length="148" mass="16722">MKKYLKDIVVISIVLVIALVIYLVTIPTKKEGSQAIVYYRNKILSTIDFNTNKINITNVEEGYPVISDTDEPNIKQIIVLGDYKVDNKKTLVYIDVDFNLKRIRIKKDESPYQIAVNRGWYDGNGLPLISAPNSISIIFEDSLVDGAV</sequence>
<evidence type="ECO:0000313" key="2">
    <source>
        <dbReference type="EMBL" id="CCV64947.1"/>
    </source>
</evidence>
<feature type="transmembrane region" description="Helical" evidence="1">
    <location>
        <begin position="7"/>
        <end position="25"/>
    </location>
</feature>
<keyword evidence="3" id="KW-1185">Reference proteome</keyword>
<keyword evidence="1" id="KW-1133">Transmembrane helix</keyword>
<dbReference type="Proteomes" id="UP000032740">
    <property type="component" value="Chromosome"/>
</dbReference>
<evidence type="ECO:0000256" key="1">
    <source>
        <dbReference type="SAM" id="Phobius"/>
    </source>
</evidence>
<dbReference type="AlphaFoldDB" id="U4KLW5"/>
<evidence type="ECO:0000313" key="3">
    <source>
        <dbReference type="Proteomes" id="UP000032740"/>
    </source>
</evidence>
<gene>
    <name evidence="2" type="ORF">BN85413700</name>
</gene>
<name>U4KLW5_ALTPJ</name>
<dbReference type="EMBL" id="FO681347">
    <property type="protein sequence ID" value="CCV64947.1"/>
    <property type="molecule type" value="Genomic_DNA"/>
</dbReference>
<dbReference type="Gene3D" id="2.60.320.10">
    <property type="entry name" value="N-utilization substance G protein NusG, insert domain"/>
    <property type="match status" value="1"/>
</dbReference>
<keyword evidence="1" id="KW-0472">Membrane</keyword>
<dbReference type="KEGG" id="apal:BN85413700"/>
<organism evidence="2 3">
    <name type="scientific">Alteracholeplasma palmae (strain ATCC 49389 / J233)</name>
    <name type="common">Acholeplasma palmae</name>
    <dbReference type="NCBI Taxonomy" id="1318466"/>
    <lineage>
        <taxon>Bacteria</taxon>
        <taxon>Bacillati</taxon>
        <taxon>Mycoplasmatota</taxon>
        <taxon>Mollicutes</taxon>
        <taxon>Acholeplasmatales</taxon>
        <taxon>Acholeplasmataceae</taxon>
        <taxon>Acholeplasma</taxon>
    </lineage>
</organism>
<dbReference type="Pfam" id="PF07009">
    <property type="entry name" value="NusG_II"/>
    <property type="match status" value="1"/>
</dbReference>
<reference evidence="2 3" key="1">
    <citation type="journal article" date="2013" name="J. Mol. Microbiol. Biotechnol.">
        <title>Analysis of the Complete Genomes of Acholeplasma brassicae , A. palmae and A. laidlawii and Their Comparison to the Obligate Parasites from ' Candidatus Phytoplasma'.</title>
        <authorList>
            <person name="Kube M."/>
            <person name="Siewert C."/>
            <person name="Migdoll A.M."/>
            <person name="Duduk B."/>
            <person name="Holz S."/>
            <person name="Rabus R."/>
            <person name="Seemuller E."/>
            <person name="Mitrovic J."/>
            <person name="Muller I."/>
            <person name="Buttner C."/>
            <person name="Reinhardt R."/>
        </authorList>
    </citation>
    <scope>NUCLEOTIDE SEQUENCE [LARGE SCALE GENOMIC DNA]</scope>
    <source>
        <strain evidence="2 3">J233</strain>
    </source>
</reference>
<dbReference type="HOGENOM" id="CLU_1700384_0_0_14"/>
<dbReference type="STRING" id="1318466.BN85413700"/>
<dbReference type="RefSeq" id="WP_030003830.1">
    <property type="nucleotide sequence ID" value="NC_022538.1"/>
</dbReference>
<dbReference type="InterPro" id="IPR038690">
    <property type="entry name" value="NusG_2_sf"/>
</dbReference>
<dbReference type="OrthoDB" id="384621at2"/>
<keyword evidence="1" id="KW-0812">Transmembrane</keyword>
<accession>U4KLW5</accession>
<proteinExistence type="predicted"/>